<sequence>MSKTPDDKATVPALEKNAPVLSPARVFRDKVYTSRTLILPSGAALPVAKGRVHAADDQQFQFLGTHPDFERLTE</sequence>
<evidence type="ECO:0000313" key="1">
    <source>
        <dbReference type="EMBL" id="OZY60020.1"/>
    </source>
</evidence>
<gene>
    <name evidence="1" type="ORF">CJF39_08175</name>
</gene>
<reference evidence="1 2" key="1">
    <citation type="submission" date="2017-08" db="EMBL/GenBank/DDBJ databases">
        <title>Genomic and metabolic characterisation of spoilage-associated Pseudomonas species.</title>
        <authorList>
            <person name="Stanborough T."/>
            <person name="Fegan N."/>
            <person name="Powell S.M."/>
            <person name="Singh T."/>
            <person name="Tamplin M.L."/>
            <person name="Chandry P.S."/>
        </authorList>
    </citation>
    <scope>NUCLEOTIDE SEQUENCE [LARGE SCALE GENOMIC DNA]</scope>
    <source>
        <strain evidence="1 2">L1802</strain>
    </source>
</reference>
<proteinExistence type="predicted"/>
<dbReference type="EMBL" id="NQKI01000009">
    <property type="protein sequence ID" value="OZY60020.1"/>
    <property type="molecule type" value="Genomic_DNA"/>
</dbReference>
<dbReference type="AlphaFoldDB" id="A0A266NC95"/>
<comment type="caution">
    <text evidence="1">The sequence shown here is derived from an EMBL/GenBank/DDBJ whole genome shotgun (WGS) entry which is preliminary data.</text>
</comment>
<name>A0A266NC95_9PSED</name>
<dbReference type="RefSeq" id="WP_094992963.1">
    <property type="nucleotide sequence ID" value="NZ_NQKI01000009.1"/>
</dbReference>
<evidence type="ECO:0000313" key="2">
    <source>
        <dbReference type="Proteomes" id="UP000215788"/>
    </source>
</evidence>
<protein>
    <submittedName>
        <fullName evidence="1">Uncharacterized protein</fullName>
    </submittedName>
</protein>
<organism evidence="1 2">
    <name type="scientific">Pseudomonas lundensis</name>
    <dbReference type="NCBI Taxonomy" id="86185"/>
    <lineage>
        <taxon>Bacteria</taxon>
        <taxon>Pseudomonadati</taxon>
        <taxon>Pseudomonadota</taxon>
        <taxon>Gammaproteobacteria</taxon>
        <taxon>Pseudomonadales</taxon>
        <taxon>Pseudomonadaceae</taxon>
        <taxon>Pseudomonas</taxon>
    </lineage>
</organism>
<dbReference type="Proteomes" id="UP000215788">
    <property type="component" value="Unassembled WGS sequence"/>
</dbReference>
<dbReference type="OrthoDB" id="6960643at2"/>
<accession>A0A266NC95</accession>